<feature type="region of interest" description="Disordered" evidence="13">
    <location>
        <begin position="1525"/>
        <end position="1560"/>
    </location>
</feature>
<gene>
    <name evidence="21" type="ORF">Ctob_006535</name>
</gene>
<dbReference type="InterPro" id="IPR035706">
    <property type="entry name" value="AAA_9"/>
</dbReference>
<dbReference type="Gene3D" id="6.10.140.1060">
    <property type="match status" value="1"/>
</dbReference>
<dbReference type="Pfam" id="PF12780">
    <property type="entry name" value="AAA_8"/>
    <property type="match status" value="1"/>
</dbReference>
<dbReference type="Gene3D" id="3.10.490.20">
    <property type="match status" value="1"/>
</dbReference>
<evidence type="ECO:0000256" key="9">
    <source>
        <dbReference type="ARBA" id="ARBA00023175"/>
    </source>
</evidence>
<evidence type="ECO:0000259" key="20">
    <source>
        <dbReference type="Pfam" id="PF22597"/>
    </source>
</evidence>
<dbReference type="GO" id="GO:0005930">
    <property type="term" value="C:axoneme"/>
    <property type="evidence" value="ECO:0007669"/>
    <property type="project" value="UniProtKB-SubCell"/>
</dbReference>
<dbReference type="PANTHER" id="PTHR22878">
    <property type="entry name" value="DYNEIN HEAVY CHAIN 6, AXONEMAL-LIKE-RELATED"/>
    <property type="match status" value="1"/>
</dbReference>
<evidence type="ECO:0000256" key="8">
    <source>
        <dbReference type="ARBA" id="ARBA00023069"/>
    </source>
</evidence>
<evidence type="ECO:0000259" key="15">
    <source>
        <dbReference type="Pfam" id="PF12777"/>
    </source>
</evidence>
<dbReference type="Proteomes" id="UP000037460">
    <property type="component" value="Unassembled WGS sequence"/>
</dbReference>
<dbReference type="GO" id="GO:0030286">
    <property type="term" value="C:dynein complex"/>
    <property type="evidence" value="ECO:0007669"/>
    <property type="project" value="UniProtKB-KW"/>
</dbReference>
<keyword evidence="22" id="KW-1185">Reference proteome</keyword>
<dbReference type="Pfam" id="PF18198">
    <property type="entry name" value="AAA_lid_11"/>
    <property type="match status" value="1"/>
</dbReference>
<evidence type="ECO:0000259" key="19">
    <source>
        <dbReference type="Pfam" id="PF18199"/>
    </source>
</evidence>
<dbReference type="GO" id="GO:0005874">
    <property type="term" value="C:microtubule"/>
    <property type="evidence" value="ECO:0007669"/>
    <property type="project" value="UniProtKB-KW"/>
</dbReference>
<dbReference type="OrthoDB" id="5593012at2759"/>
<evidence type="ECO:0000256" key="10">
    <source>
        <dbReference type="ARBA" id="ARBA00023212"/>
    </source>
</evidence>
<evidence type="ECO:0000259" key="17">
    <source>
        <dbReference type="Pfam" id="PF12781"/>
    </source>
</evidence>
<keyword evidence="5" id="KW-0067">ATP-binding</keyword>
<feature type="domain" description="Dynein heavy chain C-terminal" evidence="19">
    <location>
        <begin position="1619"/>
        <end position="1918"/>
    </location>
</feature>
<dbReference type="Pfam" id="PF12777">
    <property type="entry name" value="MT"/>
    <property type="match status" value="1"/>
</dbReference>
<dbReference type="GO" id="GO:0051959">
    <property type="term" value="F:dynein light intermediate chain binding"/>
    <property type="evidence" value="ECO:0007669"/>
    <property type="project" value="InterPro"/>
</dbReference>
<evidence type="ECO:0000256" key="13">
    <source>
        <dbReference type="SAM" id="MobiDB-lite"/>
    </source>
</evidence>
<dbReference type="Pfam" id="PF22597">
    <property type="entry name" value="DYN_lid"/>
    <property type="match status" value="1"/>
</dbReference>
<feature type="domain" description="Dynein heavy chain ATP-binding dynein motor region" evidence="17">
    <location>
        <begin position="850"/>
        <end position="1072"/>
    </location>
</feature>
<keyword evidence="11" id="KW-0966">Cell projection</keyword>
<dbReference type="Gene3D" id="1.20.920.30">
    <property type="match status" value="1"/>
</dbReference>
<reference evidence="22" key="1">
    <citation type="journal article" date="2015" name="PLoS Genet.">
        <title>Genome Sequence and Transcriptome Analyses of Chrysochromulina tobin: Metabolic Tools for Enhanced Algal Fitness in the Prominent Order Prymnesiales (Haptophyceae).</title>
        <authorList>
            <person name="Hovde B.T."/>
            <person name="Deodato C.R."/>
            <person name="Hunsperger H.M."/>
            <person name="Ryken S.A."/>
            <person name="Yost W."/>
            <person name="Jha R.K."/>
            <person name="Patterson J."/>
            <person name="Monnat R.J. Jr."/>
            <person name="Barlow S.B."/>
            <person name="Starkenburg S.R."/>
            <person name="Cattolico R.A."/>
        </authorList>
    </citation>
    <scope>NUCLEOTIDE SEQUENCE</scope>
    <source>
        <strain evidence="22">CCMP291</strain>
    </source>
</reference>
<dbReference type="FunFam" id="1.10.8.1220:FF:000001">
    <property type="entry name" value="Dynein axonemal heavy chain 5"/>
    <property type="match status" value="1"/>
</dbReference>
<feature type="domain" description="Dynein heavy chain AAA lid" evidence="18">
    <location>
        <begin position="1485"/>
        <end position="1529"/>
    </location>
</feature>
<dbReference type="InterPro" id="IPR054354">
    <property type="entry name" value="DYNC2H1-like_lid"/>
</dbReference>
<dbReference type="PANTHER" id="PTHR22878:SF68">
    <property type="entry name" value="DYNEIN HEAVY CHAIN 6, AXONEMAL-LIKE"/>
    <property type="match status" value="1"/>
</dbReference>
<evidence type="ECO:0000256" key="1">
    <source>
        <dbReference type="ARBA" id="ARBA00004430"/>
    </source>
</evidence>
<accession>A0A0M0JXD4</accession>
<evidence type="ECO:0000259" key="16">
    <source>
        <dbReference type="Pfam" id="PF12780"/>
    </source>
</evidence>
<evidence type="ECO:0000256" key="7">
    <source>
        <dbReference type="ARBA" id="ARBA00023054"/>
    </source>
</evidence>
<keyword evidence="10" id="KW-0206">Cytoskeleton</keyword>
<evidence type="ECO:0000259" key="18">
    <source>
        <dbReference type="Pfam" id="PF18198"/>
    </source>
</evidence>
<protein>
    <submittedName>
        <fullName evidence="21">Dynein heavy chain 7</fullName>
    </submittedName>
</protein>
<name>A0A0M0JXD4_9EUKA</name>
<evidence type="ECO:0000256" key="2">
    <source>
        <dbReference type="ARBA" id="ARBA00022490"/>
    </source>
</evidence>
<dbReference type="Pfam" id="PF03028">
    <property type="entry name" value="Dynein_heavy"/>
    <property type="match status" value="1"/>
</dbReference>
<keyword evidence="9" id="KW-0505">Motor protein</keyword>
<dbReference type="FunFam" id="3.40.50.300:FF:000320">
    <property type="entry name" value="Dynein, axonemal, heavy chain 5"/>
    <property type="match status" value="1"/>
</dbReference>
<evidence type="ECO:0000256" key="3">
    <source>
        <dbReference type="ARBA" id="ARBA00022701"/>
    </source>
</evidence>
<evidence type="ECO:0000256" key="12">
    <source>
        <dbReference type="SAM" id="Coils"/>
    </source>
</evidence>
<dbReference type="Gene3D" id="3.40.50.300">
    <property type="entry name" value="P-loop containing nucleotide triphosphate hydrolases"/>
    <property type="match status" value="3"/>
</dbReference>
<keyword evidence="4" id="KW-0547">Nucleotide-binding</keyword>
<dbReference type="GO" id="GO:0005524">
    <property type="term" value="F:ATP binding"/>
    <property type="evidence" value="ECO:0007669"/>
    <property type="project" value="UniProtKB-KW"/>
</dbReference>
<dbReference type="GO" id="GO:0007018">
    <property type="term" value="P:microtubule-based movement"/>
    <property type="evidence" value="ECO:0007669"/>
    <property type="project" value="InterPro"/>
</dbReference>
<keyword evidence="6" id="KW-0243">Dynein</keyword>
<dbReference type="InterPro" id="IPR041228">
    <property type="entry name" value="Dynein_C"/>
</dbReference>
<dbReference type="Gene3D" id="1.20.1270.280">
    <property type="match status" value="1"/>
</dbReference>
<dbReference type="InterPro" id="IPR004273">
    <property type="entry name" value="Dynein_heavy_D6_P-loop"/>
</dbReference>
<evidence type="ECO:0000256" key="11">
    <source>
        <dbReference type="ARBA" id="ARBA00023273"/>
    </source>
</evidence>
<dbReference type="Pfam" id="PF12781">
    <property type="entry name" value="AAA_9"/>
    <property type="match status" value="1"/>
</dbReference>
<feature type="domain" description="Dynein heavy chain coiled coil stalk" evidence="15">
    <location>
        <begin position="450"/>
        <end position="781"/>
    </location>
</feature>
<feature type="coiled-coil region" evidence="12">
    <location>
        <begin position="666"/>
        <end position="714"/>
    </location>
</feature>
<dbReference type="Pfam" id="PF18199">
    <property type="entry name" value="Dynein_C"/>
    <property type="match status" value="1"/>
</dbReference>
<dbReference type="Gene3D" id="1.20.920.20">
    <property type="match status" value="1"/>
</dbReference>
<feature type="compositionally biased region" description="Pro residues" evidence="13">
    <location>
        <begin position="798"/>
        <end position="807"/>
    </location>
</feature>
<dbReference type="Gene3D" id="1.10.8.720">
    <property type="entry name" value="Region D6 of dynein motor"/>
    <property type="match status" value="1"/>
</dbReference>
<evidence type="ECO:0000256" key="6">
    <source>
        <dbReference type="ARBA" id="ARBA00023017"/>
    </source>
</evidence>
<dbReference type="InterPro" id="IPR041658">
    <property type="entry name" value="AAA_lid_11"/>
</dbReference>
<dbReference type="InterPro" id="IPR024743">
    <property type="entry name" value="Dynein_HC_stalk"/>
</dbReference>
<dbReference type="InterPro" id="IPR026983">
    <property type="entry name" value="DHC"/>
</dbReference>
<dbReference type="FunFam" id="3.10.490.20:FF:000009">
    <property type="entry name" value="Dynein heavy chain 4"/>
    <property type="match status" value="1"/>
</dbReference>
<evidence type="ECO:0000259" key="14">
    <source>
        <dbReference type="Pfam" id="PF03028"/>
    </source>
</evidence>
<keyword evidence="3" id="KW-0493">Microtubule</keyword>
<dbReference type="InterPro" id="IPR042219">
    <property type="entry name" value="AAA_lid_11_sf"/>
</dbReference>
<dbReference type="FunFam" id="3.40.50.300:FF:002141">
    <property type="entry name" value="Dynein heavy chain"/>
    <property type="match status" value="1"/>
</dbReference>
<dbReference type="Gene3D" id="1.10.8.1220">
    <property type="match status" value="1"/>
</dbReference>
<comment type="subcellular location">
    <subcellularLocation>
        <location evidence="1">Cytoplasm</location>
        <location evidence="1">Cytoskeleton</location>
        <location evidence="1">Cilium axoneme</location>
    </subcellularLocation>
</comment>
<dbReference type="EMBL" id="JWZX01002061">
    <property type="protein sequence ID" value="KOO31224.1"/>
    <property type="molecule type" value="Genomic_DNA"/>
</dbReference>
<dbReference type="SUPFAM" id="SSF52540">
    <property type="entry name" value="P-loop containing nucleoside triphosphate hydrolases"/>
    <property type="match status" value="1"/>
</dbReference>
<evidence type="ECO:0000256" key="5">
    <source>
        <dbReference type="ARBA" id="ARBA00022840"/>
    </source>
</evidence>
<comment type="caution">
    <text evidence="21">The sequence shown here is derived from an EMBL/GenBank/DDBJ whole genome shotgun (WGS) entry which is preliminary data.</text>
</comment>
<feature type="domain" description="Dynein 2 heavy chain 1 cytoplasmic ATPase lid" evidence="20">
    <location>
        <begin position="7"/>
        <end position="91"/>
    </location>
</feature>
<dbReference type="FunFam" id="1.20.920.20:FF:000001">
    <property type="entry name" value="dynein heavy chain 2, axonemal"/>
    <property type="match status" value="1"/>
</dbReference>
<feature type="region of interest" description="Disordered" evidence="13">
    <location>
        <begin position="793"/>
        <end position="827"/>
    </location>
</feature>
<evidence type="ECO:0000313" key="21">
    <source>
        <dbReference type="EMBL" id="KOO31224.1"/>
    </source>
</evidence>
<evidence type="ECO:0000256" key="4">
    <source>
        <dbReference type="ARBA" id="ARBA00022741"/>
    </source>
</evidence>
<proteinExistence type="predicted"/>
<feature type="domain" description="Dynein heavy chain region D6 P-loop" evidence="14">
    <location>
        <begin position="1313"/>
        <end position="1452"/>
    </location>
</feature>
<sequence>MASDCVPHQVRECVKPLVESSIMLYEDVTRTLRPIPAKPHYTFNLRDLSKVIQGVLRVQPSQLTGRPALLHLWWHECLRTFSDRLVDGEDRAWLRDKLLELGRVHWKGGDLKIRDDDLDAGKLVYAAFSTSIADVGDRGAGASYGRVLHASDTLPPVLHAYLEEYTSSVGPMPLVFFPDAIEHVCRLARVLSAPRGSAMLVGVGGSGKQSLTRFASFVCGQKCFQIELRKGYSAADFREDLKGLYVSAGGEGVDVTFLFCDSQIVSETLLEDVDSLLNSGEVPNLFPPEELDQLLNGLRKAAGEAGLPETRDALRSFFIARVRDHLHLVLAFSPVGDAFRSRCRQFPSLINCTTIDWYDPWPEEALKAVAEQLFDAAAKSGSMQEDAPTRTTLGELAAYVHASVREMADVFFEEQRRRSYVTPKSFLELLALYSTMLSAKRAEVGTACKRLEGGVVKLREANASVAQMKIELSELQPILEQKSRETSQLLAQVQSETAKANIQKAQVEKEAAAVAITSAEVERMAQDAQADLDKALPAFESAVKSLKSLSKSDLDLVEVKGYAKPPPLVMKVMEAVCVLLGTKTDWDSAKKVLSDPYLMDKLVEYDKDHIPARVIREINRYYDEPDFVPEVVEKVSLACKSLCLWCRAMKIYNDVASVIEPKRQALATAQATLDAEKLKLEVVEKALAAVVKKVDDLQAECDVTLAEKARLQQAADTTARRLLTADKLTSGLAEESSRWTVTAETLRERLGGLTGSVFVCSAFVAYAGPFTAAYRRRLLDDWTGRCLECGLRATPMPKTAPEPPPSADDPSREDRGEGAVPSTMSAVPSADPMAISFDLVGTMGDPVLIRQWQQWGLPIDDYSAENALLATVGKRWPLAIDPQAQANKWIRSMEQASRQLTVCRPGEKHLLKSLESSIRSGAAVLLEDIGEALDASLETVLTQAVYQQQGRRVIKVGEQVVEWNPAFRLYLTTKLPNPHYLPEVCIKVTLINFTVTQSGLEDQLLGLVVREERPQLEHEKNELIVSMAADRAALQGLEDDILRLLSSSSGNILDDEALVTTLSTSKATAAVIGRRVVAAEKTQRALATARASYLPAAARGSLLYFVTADLARLDPMYQFSLTYITRLFLQAVQQAAPSDDLDSRVANLMDHATLVVFENVARGLFEAHKATFAFLVASTILRSSGEVSELDALHLESSQWQLAHHLEASLPSYFGRLVSSLGTLKDDISGELAWAVWQRQPQPWLCPLPGDWDERVDERTGAPPPFARLLLTKLLRPEILLGAMEHVVGSTLGQRFAEREPLNLGAAFADATPRTPLIFVLTSGADPLGALLKFASAQGFADRLHSTSLGQGQGPVAEKMVDAGVAAGHWVLLQNCHLATSWMPRLERLVDGLSAVVSTRTGAVVSTRAAAVDGLSAGAYPLGVHDEFRLWLTSFPNLDFPVPVLQNAVKMTYEPPRGLKANLQATWAAMEGATLANRCAECPANRRKFGALGFNIRYDFNETDLEISIATLAMLLEQQPKTAPWDALTGSATPRKGASVPASPRDGATPVPASSRAPSGSAEALAVTSHLAKLARRYVAPPASELDGYRAYVAALPADDDVALFGLHQDAKITHGLAESASVLRTILNVQPRLASGGASGQSAELTAATLAARLTSELPAPLERTEALRGALGRVSDDGKVDMGSLSSLQLVLLHELDHFNTLLRAVAGSLRDLQLAVNGTLLMSSELERMLASVLRGEVPSLWAKVAYPSLKPLSSWFADLQKRVGFIRSWLVGYGPPERFVLPYFFMQQSVLTGVLQMHARKHRTPAGFTPAPPPEDGILVVGLFLAGARYNRTRRRLQPPRPKEMATMLPTIHFLPVAHRVKDESDYECPLYKTSARAGTLSTTGASTNFVIAISVPTNESPDLWVRMGVAALCALDD</sequence>
<dbReference type="GO" id="GO:0045505">
    <property type="term" value="F:dynein intermediate chain binding"/>
    <property type="evidence" value="ECO:0007669"/>
    <property type="project" value="InterPro"/>
</dbReference>
<dbReference type="InterPro" id="IPR043160">
    <property type="entry name" value="Dynein_C_barrel"/>
</dbReference>
<dbReference type="FunFam" id="3.40.50.300:FF:001145">
    <property type="entry name" value="Putative dynein heavy chain"/>
    <property type="match status" value="1"/>
</dbReference>
<dbReference type="GO" id="GO:0008569">
    <property type="term" value="F:minus-end-directed microtubule motor activity"/>
    <property type="evidence" value="ECO:0007669"/>
    <property type="project" value="InterPro"/>
</dbReference>
<keyword evidence="2" id="KW-0963">Cytoplasm</keyword>
<dbReference type="InterPro" id="IPR024317">
    <property type="entry name" value="Dynein_heavy_chain_D4_dom"/>
</dbReference>
<keyword evidence="7 12" id="KW-0175">Coiled coil</keyword>
<keyword evidence="8" id="KW-0969">Cilium</keyword>
<dbReference type="InterPro" id="IPR027417">
    <property type="entry name" value="P-loop_NTPase"/>
</dbReference>
<feature type="domain" description="Dynein heavy chain AAA module D4" evidence="16">
    <location>
        <begin position="172"/>
        <end position="435"/>
    </location>
</feature>
<organism evidence="21 22">
    <name type="scientific">Chrysochromulina tobinii</name>
    <dbReference type="NCBI Taxonomy" id="1460289"/>
    <lineage>
        <taxon>Eukaryota</taxon>
        <taxon>Haptista</taxon>
        <taxon>Haptophyta</taxon>
        <taxon>Prymnesiophyceae</taxon>
        <taxon>Prymnesiales</taxon>
        <taxon>Chrysochromulinaceae</taxon>
        <taxon>Chrysochromulina</taxon>
    </lineage>
</organism>
<evidence type="ECO:0000313" key="22">
    <source>
        <dbReference type="Proteomes" id="UP000037460"/>
    </source>
</evidence>